<name>A0A4Y6PYS0_PERCE</name>
<organism evidence="6 7">
    <name type="scientific">Persicimonas caeni</name>
    <dbReference type="NCBI Taxonomy" id="2292766"/>
    <lineage>
        <taxon>Bacteria</taxon>
        <taxon>Deltaproteobacteria</taxon>
        <taxon>Bradymonadales</taxon>
        <taxon>Bradymonadaceae</taxon>
        <taxon>Persicimonas</taxon>
    </lineage>
</organism>
<accession>A0A5B8YDT0</accession>
<comment type="subcellular location">
    <subcellularLocation>
        <location evidence="1">Cell membrane</location>
        <topology evidence="1">Multi-pass membrane protein</topology>
    </subcellularLocation>
</comment>
<evidence type="ECO:0000313" key="6">
    <source>
        <dbReference type="EMBL" id="QDG53472.1"/>
    </source>
</evidence>
<keyword evidence="7" id="KW-1185">Reference proteome</keyword>
<protein>
    <recommendedName>
        <fullName evidence="8">DUF5683 domain-containing protein</fullName>
    </recommendedName>
</protein>
<evidence type="ECO:0000256" key="4">
    <source>
        <dbReference type="ARBA" id="ARBA00023136"/>
    </source>
</evidence>
<keyword evidence="2 5" id="KW-0812">Transmembrane</keyword>
<evidence type="ECO:0008006" key="8">
    <source>
        <dbReference type="Google" id="ProtNLM"/>
    </source>
</evidence>
<keyword evidence="3 5" id="KW-1133">Transmembrane helix</keyword>
<feature type="transmembrane region" description="Helical" evidence="5">
    <location>
        <begin position="21"/>
        <end position="41"/>
    </location>
</feature>
<reference evidence="6 7" key="1">
    <citation type="submission" date="2019-06" db="EMBL/GenBank/DDBJ databases">
        <title>Persicimonas caeni gen. nov., sp. nov., a predatory bacterium isolated from solar saltern.</title>
        <authorList>
            <person name="Wang S."/>
        </authorList>
    </citation>
    <scope>NUCLEOTIDE SEQUENCE [LARGE SCALE GENOMIC DNA]</scope>
    <source>
        <strain evidence="6 7">YN101</strain>
    </source>
</reference>
<dbReference type="EMBL" id="CP041186">
    <property type="protein sequence ID" value="QDG53472.1"/>
    <property type="molecule type" value="Genomic_DNA"/>
</dbReference>
<dbReference type="SUPFAM" id="SSF90123">
    <property type="entry name" value="ABC transporter transmembrane region"/>
    <property type="match status" value="1"/>
</dbReference>
<evidence type="ECO:0000313" key="7">
    <source>
        <dbReference type="Proteomes" id="UP000315995"/>
    </source>
</evidence>
<evidence type="ECO:0000256" key="1">
    <source>
        <dbReference type="ARBA" id="ARBA00004651"/>
    </source>
</evidence>
<proteinExistence type="predicted"/>
<evidence type="ECO:0000256" key="5">
    <source>
        <dbReference type="SAM" id="Phobius"/>
    </source>
</evidence>
<dbReference type="Proteomes" id="UP000315995">
    <property type="component" value="Chromosome"/>
</dbReference>
<dbReference type="GO" id="GO:0005524">
    <property type="term" value="F:ATP binding"/>
    <property type="evidence" value="ECO:0007669"/>
    <property type="project" value="InterPro"/>
</dbReference>
<feature type="transmembrane region" description="Helical" evidence="5">
    <location>
        <begin position="53"/>
        <end position="73"/>
    </location>
</feature>
<dbReference type="RefSeq" id="WP_141199928.1">
    <property type="nucleotide sequence ID" value="NZ_CP041186.1"/>
</dbReference>
<gene>
    <name evidence="6" type="ORF">FIV42_22820</name>
</gene>
<dbReference type="GO" id="GO:0005886">
    <property type="term" value="C:plasma membrane"/>
    <property type="evidence" value="ECO:0007669"/>
    <property type="project" value="UniProtKB-SubCell"/>
</dbReference>
<evidence type="ECO:0000256" key="3">
    <source>
        <dbReference type="ARBA" id="ARBA00022989"/>
    </source>
</evidence>
<sequence length="88" mass="9912">MADSEQPRKLVKEAAPLWKRLLITFFTAILSGLVPGLGQLINRHWIKGVVMGVLGLLLFTSMLGFLVRFFAYVDAASWAWQRTGAQYE</sequence>
<keyword evidence="4 5" id="KW-0472">Membrane</keyword>
<accession>A0A4Y6PYS0</accession>
<dbReference type="InterPro" id="IPR036640">
    <property type="entry name" value="ABC1_TM_sf"/>
</dbReference>
<dbReference type="AlphaFoldDB" id="A0A4Y6PYS0"/>
<evidence type="ECO:0000256" key="2">
    <source>
        <dbReference type="ARBA" id="ARBA00022692"/>
    </source>
</evidence>